<keyword evidence="12" id="KW-1185">Reference proteome</keyword>
<dbReference type="InterPro" id="IPR036179">
    <property type="entry name" value="Ig-like_dom_sf"/>
</dbReference>
<comment type="subcellular location">
    <subcellularLocation>
        <location evidence="1">Cytoplasm</location>
    </subcellularLocation>
    <subcellularLocation>
        <location evidence="10">Endomembrane system</location>
        <topology evidence="10">Single-pass type I membrane protein</topology>
    </subcellularLocation>
</comment>
<dbReference type="GO" id="GO:0012505">
    <property type="term" value="C:endomembrane system"/>
    <property type="evidence" value="ECO:0007669"/>
    <property type="project" value="UniProtKB-SubCell"/>
</dbReference>
<evidence type="ECO:0000256" key="5">
    <source>
        <dbReference type="ARBA" id="ARBA00022989"/>
    </source>
</evidence>
<keyword evidence="7" id="KW-1015">Disulfide bond</keyword>
<protein>
    <submittedName>
        <fullName evidence="11">HEPACAM family member 2</fullName>
    </submittedName>
</protein>
<evidence type="ECO:0000256" key="7">
    <source>
        <dbReference type="ARBA" id="ARBA00023157"/>
    </source>
</evidence>
<dbReference type="PANTHER" id="PTHR44888:SF1">
    <property type="entry name" value="HEPACAM FAMILY MEMBER 2"/>
    <property type="match status" value="1"/>
</dbReference>
<feature type="non-terminal residue" evidence="11">
    <location>
        <position position="119"/>
    </location>
</feature>
<evidence type="ECO:0000256" key="8">
    <source>
        <dbReference type="ARBA" id="ARBA00023180"/>
    </source>
</evidence>
<sequence length="119" mass="12842">ALLICPFAFSAGRNLGVDIKIHQDSVNGTVGQSVLLPVSYRFDGASGFPVSIHWTFRNSNMLITGTVENCSVDAEGAPSNCSANTLPHLTYQRRAKLFPENGSLLLRDLQLDDSGVYSV</sequence>
<dbReference type="AlphaFoldDB" id="A0A091QAG6"/>
<dbReference type="Proteomes" id="UP000053001">
    <property type="component" value="Unassembled WGS sequence"/>
</dbReference>
<evidence type="ECO:0000256" key="9">
    <source>
        <dbReference type="ARBA" id="ARBA00023319"/>
    </source>
</evidence>
<keyword evidence="2" id="KW-0963">Cytoplasm</keyword>
<organism evidence="11 12">
    <name type="scientific">Leptosomus discolor</name>
    <name type="common">Madagascar cuckoo roller</name>
    <name type="synonym">Cuculus discolor</name>
    <dbReference type="NCBI Taxonomy" id="188344"/>
    <lineage>
        <taxon>Eukaryota</taxon>
        <taxon>Metazoa</taxon>
        <taxon>Chordata</taxon>
        <taxon>Craniata</taxon>
        <taxon>Vertebrata</taxon>
        <taxon>Euteleostomi</taxon>
        <taxon>Archelosauria</taxon>
        <taxon>Archosauria</taxon>
        <taxon>Dinosauria</taxon>
        <taxon>Saurischia</taxon>
        <taxon>Theropoda</taxon>
        <taxon>Coelurosauria</taxon>
        <taxon>Aves</taxon>
        <taxon>Neognathae</taxon>
        <taxon>Neoaves</taxon>
        <taxon>Telluraves</taxon>
        <taxon>Coraciimorphae</taxon>
        <taxon>Coraciiformes</taxon>
        <taxon>Leptosomidae</taxon>
        <taxon>Leptosomus</taxon>
    </lineage>
</organism>
<gene>
    <name evidence="11" type="ORF">N330_12983</name>
</gene>
<keyword evidence="3" id="KW-0812">Transmembrane</keyword>
<evidence type="ECO:0000256" key="4">
    <source>
        <dbReference type="ARBA" id="ARBA00022729"/>
    </source>
</evidence>
<dbReference type="InterPro" id="IPR052280">
    <property type="entry name" value="HEPACAM_domain"/>
</dbReference>
<evidence type="ECO:0000256" key="6">
    <source>
        <dbReference type="ARBA" id="ARBA00023136"/>
    </source>
</evidence>
<feature type="non-terminal residue" evidence="11">
    <location>
        <position position="1"/>
    </location>
</feature>
<keyword evidence="8" id="KW-0325">Glycoprotein</keyword>
<dbReference type="InterPro" id="IPR013783">
    <property type="entry name" value="Ig-like_fold"/>
</dbReference>
<dbReference type="PANTHER" id="PTHR44888">
    <property type="entry name" value="HEPACAM FAMILY MEMBER 2-RELATED"/>
    <property type="match status" value="1"/>
</dbReference>
<evidence type="ECO:0000256" key="1">
    <source>
        <dbReference type="ARBA" id="ARBA00004496"/>
    </source>
</evidence>
<evidence type="ECO:0000313" key="11">
    <source>
        <dbReference type="EMBL" id="KFQ16483.1"/>
    </source>
</evidence>
<dbReference type="EMBL" id="KK690664">
    <property type="protein sequence ID" value="KFQ16483.1"/>
    <property type="molecule type" value="Genomic_DNA"/>
</dbReference>
<evidence type="ECO:0000256" key="10">
    <source>
        <dbReference type="ARBA" id="ARBA00046288"/>
    </source>
</evidence>
<dbReference type="PhylomeDB" id="A0A091QAG6"/>
<evidence type="ECO:0000313" key="12">
    <source>
        <dbReference type="Proteomes" id="UP000053001"/>
    </source>
</evidence>
<proteinExistence type="predicted"/>
<dbReference type="GO" id="GO:0005737">
    <property type="term" value="C:cytoplasm"/>
    <property type="evidence" value="ECO:0007669"/>
    <property type="project" value="UniProtKB-SubCell"/>
</dbReference>
<keyword evidence="5" id="KW-1133">Transmembrane helix</keyword>
<keyword evidence="9" id="KW-0393">Immunoglobulin domain</keyword>
<keyword evidence="6" id="KW-0472">Membrane</keyword>
<evidence type="ECO:0000256" key="2">
    <source>
        <dbReference type="ARBA" id="ARBA00022490"/>
    </source>
</evidence>
<keyword evidence="4" id="KW-0732">Signal</keyword>
<accession>A0A091QAG6</accession>
<reference evidence="11 12" key="1">
    <citation type="submission" date="2014-04" db="EMBL/GenBank/DDBJ databases">
        <title>Genome evolution of avian class.</title>
        <authorList>
            <person name="Zhang G."/>
            <person name="Li C."/>
        </authorList>
    </citation>
    <scope>NUCLEOTIDE SEQUENCE [LARGE SCALE GENOMIC DNA]</scope>
    <source>
        <strain evidence="11">BGI_N330</strain>
    </source>
</reference>
<dbReference type="Gene3D" id="2.60.40.10">
    <property type="entry name" value="Immunoglobulins"/>
    <property type="match status" value="1"/>
</dbReference>
<evidence type="ECO:0000256" key="3">
    <source>
        <dbReference type="ARBA" id="ARBA00022692"/>
    </source>
</evidence>
<dbReference type="SUPFAM" id="SSF48726">
    <property type="entry name" value="Immunoglobulin"/>
    <property type="match status" value="1"/>
</dbReference>
<name>A0A091QAG6_LEPDC</name>